<sequence>MGKKVKKEKVNHDKTKAERVSEMVVIMKKLHELGIPPETPAIVKFKEVVRDFVDTGLSSSGKIPMKEHDRIIEYILTNHNLKESHVNLKYSKNE</sequence>
<proteinExistence type="predicted"/>
<organism evidence="1">
    <name type="scientific">viral metagenome</name>
    <dbReference type="NCBI Taxonomy" id="1070528"/>
    <lineage>
        <taxon>unclassified sequences</taxon>
        <taxon>metagenomes</taxon>
        <taxon>organismal metagenomes</taxon>
    </lineage>
</organism>
<dbReference type="EMBL" id="MN739746">
    <property type="protein sequence ID" value="QHT24561.1"/>
    <property type="molecule type" value="Genomic_DNA"/>
</dbReference>
<name>A0A6C0E7F3_9ZZZZ</name>
<accession>A0A6C0E7F3</accession>
<protein>
    <submittedName>
        <fullName evidence="1">Uncharacterized protein</fullName>
    </submittedName>
</protein>
<reference evidence="1" key="1">
    <citation type="journal article" date="2020" name="Nature">
        <title>Giant virus diversity and host interactions through global metagenomics.</title>
        <authorList>
            <person name="Schulz F."/>
            <person name="Roux S."/>
            <person name="Paez-Espino D."/>
            <person name="Jungbluth S."/>
            <person name="Walsh D.A."/>
            <person name="Denef V.J."/>
            <person name="McMahon K.D."/>
            <person name="Konstantinidis K.T."/>
            <person name="Eloe-Fadrosh E.A."/>
            <person name="Kyrpides N.C."/>
            <person name="Woyke T."/>
        </authorList>
    </citation>
    <scope>NUCLEOTIDE SEQUENCE</scope>
    <source>
        <strain evidence="1">GVMAG-M-3300023179-150</strain>
    </source>
</reference>
<dbReference type="AlphaFoldDB" id="A0A6C0E7F3"/>
<evidence type="ECO:0000313" key="1">
    <source>
        <dbReference type="EMBL" id="QHT24561.1"/>
    </source>
</evidence>